<protein>
    <submittedName>
        <fullName evidence="2">Uncharacterized protein</fullName>
    </submittedName>
</protein>
<feature type="region of interest" description="Disordered" evidence="1">
    <location>
        <begin position="1"/>
        <end position="34"/>
    </location>
</feature>
<name>A0AAV7LDN0_PLEWA</name>
<proteinExistence type="predicted"/>
<evidence type="ECO:0000313" key="3">
    <source>
        <dbReference type="Proteomes" id="UP001066276"/>
    </source>
</evidence>
<feature type="compositionally biased region" description="Basic and acidic residues" evidence="1">
    <location>
        <begin position="22"/>
        <end position="34"/>
    </location>
</feature>
<dbReference type="EMBL" id="JANPWB010000015">
    <property type="protein sequence ID" value="KAJ1088570.1"/>
    <property type="molecule type" value="Genomic_DNA"/>
</dbReference>
<accession>A0AAV7LDN0</accession>
<evidence type="ECO:0000256" key="1">
    <source>
        <dbReference type="SAM" id="MobiDB-lite"/>
    </source>
</evidence>
<organism evidence="2 3">
    <name type="scientific">Pleurodeles waltl</name>
    <name type="common">Iberian ribbed newt</name>
    <dbReference type="NCBI Taxonomy" id="8319"/>
    <lineage>
        <taxon>Eukaryota</taxon>
        <taxon>Metazoa</taxon>
        <taxon>Chordata</taxon>
        <taxon>Craniata</taxon>
        <taxon>Vertebrata</taxon>
        <taxon>Euteleostomi</taxon>
        <taxon>Amphibia</taxon>
        <taxon>Batrachia</taxon>
        <taxon>Caudata</taxon>
        <taxon>Salamandroidea</taxon>
        <taxon>Salamandridae</taxon>
        <taxon>Pleurodelinae</taxon>
        <taxon>Pleurodeles</taxon>
    </lineage>
</organism>
<feature type="compositionally biased region" description="Gly residues" evidence="1">
    <location>
        <begin position="1"/>
        <end position="13"/>
    </location>
</feature>
<dbReference type="AlphaFoldDB" id="A0AAV7LDN0"/>
<sequence>MGLGSRTGPGDPGDPGQSQMSFEHEMRLDAKNEESEAVMEQWCFSPGWSKFQQGSGDGIHSNGLVVVSGVGQYVLEVAVS</sequence>
<keyword evidence="3" id="KW-1185">Reference proteome</keyword>
<evidence type="ECO:0000313" key="2">
    <source>
        <dbReference type="EMBL" id="KAJ1088570.1"/>
    </source>
</evidence>
<reference evidence="2" key="1">
    <citation type="journal article" date="2022" name="bioRxiv">
        <title>Sequencing and chromosome-scale assembly of the giantPleurodeles waltlgenome.</title>
        <authorList>
            <person name="Brown T."/>
            <person name="Elewa A."/>
            <person name="Iarovenko S."/>
            <person name="Subramanian E."/>
            <person name="Araus A.J."/>
            <person name="Petzold A."/>
            <person name="Susuki M."/>
            <person name="Suzuki K.-i.T."/>
            <person name="Hayashi T."/>
            <person name="Toyoda A."/>
            <person name="Oliveira C."/>
            <person name="Osipova E."/>
            <person name="Leigh N.D."/>
            <person name="Simon A."/>
            <person name="Yun M.H."/>
        </authorList>
    </citation>
    <scope>NUCLEOTIDE SEQUENCE</scope>
    <source>
        <strain evidence="2">20211129_DDA</strain>
        <tissue evidence="2">Liver</tissue>
    </source>
</reference>
<comment type="caution">
    <text evidence="2">The sequence shown here is derived from an EMBL/GenBank/DDBJ whole genome shotgun (WGS) entry which is preliminary data.</text>
</comment>
<gene>
    <name evidence="2" type="ORF">NDU88_001727</name>
</gene>
<dbReference type="Proteomes" id="UP001066276">
    <property type="component" value="Chromosome 11"/>
</dbReference>